<sequence>MSSAPFAVLAPEVPATAPEDPPSRWRRRGLALLPPVLAYLVSHLVYTVAGALVAEPFLPVSGRVRADSGLYALVASRGYELFLCDADPDLGPMFAPGAWCGTAGWFPLYPGLIRVLTWPTGLGEYEAGLIITEVCLLLSFVLLWRLLRDTARPVAGAVLALATLLPAGVYLHAVFPMALAGALLLACVTAVASRRWVLAGLAGALVAAAYPMGVAVAAIGFGAVLTLLGRGELRPWAAVRAALAGCGLPLAGLGAVFGVHQLTVGHWNAYLMIQEHYGNGLHNPLHSLAELATEPSVIPIAEPRRELLWVLHLFTDAELWWSLALALLVVAAAVIASGRGRLRPFDAGLAIYAVALFVGPLIAGPGVSQYRSHTLLLPVLLVLRHLPAKLLWPYAAVAGVIAVPMGMLFSTWLLF</sequence>
<accession>A0A8J3K284</accession>
<comment type="caution">
    <text evidence="2">The sequence shown here is derived from an EMBL/GenBank/DDBJ whole genome shotgun (WGS) entry which is preliminary data.</text>
</comment>
<keyword evidence="1" id="KW-1133">Transmembrane helix</keyword>
<dbReference type="Proteomes" id="UP000619293">
    <property type="component" value="Unassembled WGS sequence"/>
</dbReference>
<feature type="transmembrane region" description="Helical" evidence="1">
    <location>
        <begin position="127"/>
        <end position="147"/>
    </location>
</feature>
<feature type="transmembrane region" description="Helical" evidence="1">
    <location>
        <begin position="390"/>
        <end position="414"/>
    </location>
</feature>
<evidence type="ECO:0008006" key="4">
    <source>
        <dbReference type="Google" id="ProtNLM"/>
    </source>
</evidence>
<gene>
    <name evidence="2" type="ORF">Cch02nite_06180</name>
</gene>
<dbReference type="AlphaFoldDB" id="A0A8J3K284"/>
<evidence type="ECO:0000313" key="2">
    <source>
        <dbReference type="EMBL" id="GIF87174.1"/>
    </source>
</evidence>
<proteinExistence type="predicted"/>
<name>A0A8J3K284_9ACTN</name>
<feature type="transmembrane region" description="Helical" evidence="1">
    <location>
        <begin position="241"/>
        <end position="262"/>
    </location>
</feature>
<dbReference type="EMBL" id="BONG01000002">
    <property type="protein sequence ID" value="GIF87174.1"/>
    <property type="molecule type" value="Genomic_DNA"/>
</dbReference>
<feature type="transmembrane region" description="Helical" evidence="1">
    <location>
        <begin position="159"/>
        <end position="192"/>
    </location>
</feature>
<feature type="transmembrane region" description="Helical" evidence="1">
    <location>
        <begin position="30"/>
        <end position="54"/>
    </location>
</feature>
<keyword evidence="3" id="KW-1185">Reference proteome</keyword>
<keyword evidence="1" id="KW-0472">Membrane</keyword>
<evidence type="ECO:0000313" key="3">
    <source>
        <dbReference type="Proteomes" id="UP000619293"/>
    </source>
</evidence>
<protein>
    <recommendedName>
        <fullName evidence="4">Mannosyltransferase PIG-V</fullName>
    </recommendedName>
</protein>
<feature type="transmembrane region" description="Helical" evidence="1">
    <location>
        <begin position="349"/>
        <end position="370"/>
    </location>
</feature>
<reference evidence="2 3" key="1">
    <citation type="submission" date="2021-01" db="EMBL/GenBank/DDBJ databases">
        <title>Whole genome shotgun sequence of Catellatospora chokoriensis NBRC 107358.</title>
        <authorList>
            <person name="Komaki H."/>
            <person name="Tamura T."/>
        </authorList>
    </citation>
    <scope>NUCLEOTIDE SEQUENCE [LARGE SCALE GENOMIC DNA]</scope>
    <source>
        <strain evidence="2 3">NBRC 107358</strain>
    </source>
</reference>
<feature type="transmembrane region" description="Helical" evidence="1">
    <location>
        <begin position="198"/>
        <end position="229"/>
    </location>
</feature>
<dbReference type="RefSeq" id="WP_191841745.1">
    <property type="nucleotide sequence ID" value="NZ_BAAALB010000015.1"/>
</dbReference>
<keyword evidence="1" id="KW-0812">Transmembrane</keyword>
<feature type="transmembrane region" description="Helical" evidence="1">
    <location>
        <begin position="319"/>
        <end position="337"/>
    </location>
</feature>
<evidence type="ECO:0000256" key="1">
    <source>
        <dbReference type="SAM" id="Phobius"/>
    </source>
</evidence>
<organism evidence="2 3">
    <name type="scientific">Catellatospora chokoriensis</name>
    <dbReference type="NCBI Taxonomy" id="310353"/>
    <lineage>
        <taxon>Bacteria</taxon>
        <taxon>Bacillati</taxon>
        <taxon>Actinomycetota</taxon>
        <taxon>Actinomycetes</taxon>
        <taxon>Micromonosporales</taxon>
        <taxon>Micromonosporaceae</taxon>
        <taxon>Catellatospora</taxon>
    </lineage>
</organism>